<evidence type="ECO:0000256" key="8">
    <source>
        <dbReference type="ARBA" id="ARBA00029586"/>
    </source>
</evidence>
<evidence type="ECO:0000256" key="3">
    <source>
        <dbReference type="ARBA" id="ARBA00022714"/>
    </source>
</evidence>
<evidence type="ECO:0000256" key="10">
    <source>
        <dbReference type="SAM" id="MobiDB-lite"/>
    </source>
</evidence>
<keyword evidence="6" id="KW-0411">Iron-sulfur</keyword>
<evidence type="ECO:0000313" key="13">
    <source>
        <dbReference type="Proteomes" id="UP001501196"/>
    </source>
</evidence>
<protein>
    <recommendedName>
        <fullName evidence="2">Cytochrome bc1 complex Rieske iron-sulfur subunit</fullName>
    </recommendedName>
    <alternativeName>
        <fullName evidence="8">Cytochrome bc1 reductase complex subunit QcrA</fullName>
    </alternativeName>
</protein>
<evidence type="ECO:0000256" key="5">
    <source>
        <dbReference type="ARBA" id="ARBA00023004"/>
    </source>
</evidence>
<evidence type="ECO:0000256" key="1">
    <source>
        <dbReference type="ARBA" id="ARBA00002494"/>
    </source>
</evidence>
<dbReference type="RefSeq" id="WP_344369202.1">
    <property type="nucleotide sequence ID" value="NZ_BAAAPW010000001.1"/>
</dbReference>
<keyword evidence="5" id="KW-0408">Iron</keyword>
<name>A0ABP5FEE7_9MICO</name>
<feature type="compositionally biased region" description="Gly residues" evidence="10">
    <location>
        <begin position="44"/>
        <end position="62"/>
    </location>
</feature>
<dbReference type="Proteomes" id="UP001501196">
    <property type="component" value="Unassembled WGS sequence"/>
</dbReference>
<evidence type="ECO:0000259" key="11">
    <source>
        <dbReference type="PROSITE" id="PS51296"/>
    </source>
</evidence>
<dbReference type="Pfam" id="PF00355">
    <property type="entry name" value="Rieske"/>
    <property type="match status" value="1"/>
</dbReference>
<evidence type="ECO:0000256" key="6">
    <source>
        <dbReference type="ARBA" id="ARBA00023014"/>
    </source>
</evidence>
<keyword evidence="3" id="KW-0001">2Fe-2S</keyword>
<keyword evidence="13" id="KW-1185">Reference proteome</keyword>
<keyword evidence="4" id="KW-0479">Metal-binding</keyword>
<dbReference type="PANTHER" id="PTHR10134">
    <property type="entry name" value="CYTOCHROME B-C1 COMPLEX SUBUNIT RIESKE, MITOCHONDRIAL"/>
    <property type="match status" value="1"/>
</dbReference>
<comment type="cofactor">
    <cofactor evidence="9">
        <name>[2Fe-2S] cluster</name>
        <dbReference type="ChEBI" id="CHEBI:190135"/>
    </cofactor>
</comment>
<dbReference type="Gene3D" id="2.102.10.10">
    <property type="entry name" value="Rieske [2Fe-2S] iron-sulphur domain"/>
    <property type="match status" value="1"/>
</dbReference>
<comment type="caution">
    <text evidence="12">The sequence shown here is derived from an EMBL/GenBank/DDBJ whole genome shotgun (WGS) entry which is preliminary data.</text>
</comment>
<evidence type="ECO:0000256" key="2">
    <source>
        <dbReference type="ARBA" id="ARBA00015816"/>
    </source>
</evidence>
<evidence type="ECO:0000313" key="12">
    <source>
        <dbReference type="EMBL" id="GAA2024990.1"/>
    </source>
</evidence>
<reference evidence="13" key="1">
    <citation type="journal article" date="2019" name="Int. J. Syst. Evol. Microbiol.">
        <title>The Global Catalogue of Microorganisms (GCM) 10K type strain sequencing project: providing services to taxonomists for standard genome sequencing and annotation.</title>
        <authorList>
            <consortium name="The Broad Institute Genomics Platform"/>
            <consortium name="The Broad Institute Genome Sequencing Center for Infectious Disease"/>
            <person name="Wu L."/>
            <person name="Ma J."/>
        </authorList>
    </citation>
    <scope>NUCLEOTIDE SEQUENCE [LARGE SCALE GENOMIC DNA]</scope>
    <source>
        <strain evidence="13">JCM 15672</strain>
    </source>
</reference>
<dbReference type="PROSITE" id="PS51296">
    <property type="entry name" value="RIESKE"/>
    <property type="match status" value="1"/>
</dbReference>
<proteinExistence type="predicted"/>
<dbReference type="InterPro" id="IPR014349">
    <property type="entry name" value="Rieske_Fe-S_prot"/>
</dbReference>
<sequence>MDDARELSRRTALVLGGGGVAVSALTLAGCAPSSGSAGSTGSTGDSGAGSDGSTGSDSGGGTTDAAGEEVAALSDIPVGGSIGATIGGAPVLLSQPTEGDVVAFSAICTHQGCQVGVEGGAFVCPCHGSVFDAATGAVEQGPALDPLPSVAVMVDGDRVIAG</sequence>
<dbReference type="CDD" id="cd03467">
    <property type="entry name" value="Rieske"/>
    <property type="match status" value="1"/>
</dbReference>
<dbReference type="EMBL" id="BAAAPW010000001">
    <property type="protein sequence ID" value="GAA2024990.1"/>
    <property type="molecule type" value="Genomic_DNA"/>
</dbReference>
<dbReference type="InterPro" id="IPR017941">
    <property type="entry name" value="Rieske_2Fe-2S"/>
</dbReference>
<feature type="region of interest" description="Disordered" evidence="10">
    <location>
        <begin position="35"/>
        <end position="68"/>
    </location>
</feature>
<feature type="domain" description="Rieske" evidence="11">
    <location>
        <begin position="68"/>
        <end position="161"/>
    </location>
</feature>
<evidence type="ECO:0000256" key="7">
    <source>
        <dbReference type="ARBA" id="ARBA00023157"/>
    </source>
</evidence>
<comment type="function">
    <text evidence="1">Iron-sulfur subunit of the cytochrome bc1 complex, an essential component of the respiratory electron transport chain required for ATP synthesis. The bc1 complex catalyzes the oxidation of menaquinol and the reduction of cytochrome c in the respiratory chain. The bc1 complex operates through a Q-cycle mechanism that couples electron transfer to generation of the proton gradient that drives ATP synthesis.</text>
</comment>
<dbReference type="PROSITE" id="PS51318">
    <property type="entry name" value="TAT"/>
    <property type="match status" value="1"/>
</dbReference>
<dbReference type="InterPro" id="IPR036922">
    <property type="entry name" value="Rieske_2Fe-2S_sf"/>
</dbReference>
<evidence type="ECO:0000256" key="9">
    <source>
        <dbReference type="ARBA" id="ARBA00034078"/>
    </source>
</evidence>
<dbReference type="InterPro" id="IPR005805">
    <property type="entry name" value="Rieske_Fe-S_prot_C"/>
</dbReference>
<dbReference type="PROSITE" id="PS51257">
    <property type="entry name" value="PROKAR_LIPOPROTEIN"/>
    <property type="match status" value="1"/>
</dbReference>
<accession>A0ABP5FEE7</accession>
<dbReference type="InterPro" id="IPR006311">
    <property type="entry name" value="TAT_signal"/>
</dbReference>
<gene>
    <name evidence="12" type="ORF">GCM10009819_04970</name>
</gene>
<organism evidence="12 13">
    <name type="scientific">Agromyces tropicus</name>
    <dbReference type="NCBI Taxonomy" id="555371"/>
    <lineage>
        <taxon>Bacteria</taxon>
        <taxon>Bacillati</taxon>
        <taxon>Actinomycetota</taxon>
        <taxon>Actinomycetes</taxon>
        <taxon>Micrococcales</taxon>
        <taxon>Microbacteriaceae</taxon>
        <taxon>Agromyces</taxon>
    </lineage>
</organism>
<keyword evidence="7" id="KW-1015">Disulfide bond</keyword>
<dbReference type="SUPFAM" id="SSF50022">
    <property type="entry name" value="ISP domain"/>
    <property type="match status" value="1"/>
</dbReference>
<evidence type="ECO:0000256" key="4">
    <source>
        <dbReference type="ARBA" id="ARBA00022723"/>
    </source>
</evidence>
<dbReference type="PRINTS" id="PR00162">
    <property type="entry name" value="RIESKE"/>
</dbReference>